<dbReference type="EMBL" id="HG994584">
    <property type="protein sequence ID" value="CAF2939096.1"/>
    <property type="molecule type" value="Genomic_DNA"/>
</dbReference>
<protein>
    <submittedName>
        <fullName evidence="1">(salmon louse) hypothetical protein</fullName>
    </submittedName>
</protein>
<dbReference type="AlphaFoldDB" id="A0A7R8H8F6"/>
<dbReference type="Proteomes" id="UP000675881">
    <property type="component" value="Chromosome 5"/>
</dbReference>
<proteinExistence type="predicted"/>
<gene>
    <name evidence="1" type="ORF">LSAA_10412</name>
</gene>
<evidence type="ECO:0000313" key="1">
    <source>
        <dbReference type="EMBL" id="CAF2939096.1"/>
    </source>
</evidence>
<evidence type="ECO:0000313" key="2">
    <source>
        <dbReference type="Proteomes" id="UP000675881"/>
    </source>
</evidence>
<reference evidence="1" key="1">
    <citation type="submission" date="2021-02" db="EMBL/GenBank/DDBJ databases">
        <authorList>
            <person name="Bekaert M."/>
        </authorList>
    </citation>
    <scope>NUCLEOTIDE SEQUENCE</scope>
    <source>
        <strain evidence="1">IoA-00</strain>
    </source>
</reference>
<name>A0A7R8H8F6_LEPSM</name>
<keyword evidence="2" id="KW-1185">Reference proteome</keyword>
<accession>A0A7R8H8F6</accession>
<sequence>MLYPADAAAPVRMIFFYSQLDDSNAPMSVETEVIDHIKSYSVIESLHHFQELKKVDLRYNAATPYSTPFERIFNVGGLVLTLKQNCLADKRFQQLLLLHYNK</sequence>
<organism evidence="1 2">
    <name type="scientific">Lepeophtheirus salmonis</name>
    <name type="common">Salmon louse</name>
    <name type="synonym">Caligus salmonis</name>
    <dbReference type="NCBI Taxonomy" id="72036"/>
    <lineage>
        <taxon>Eukaryota</taxon>
        <taxon>Metazoa</taxon>
        <taxon>Ecdysozoa</taxon>
        <taxon>Arthropoda</taxon>
        <taxon>Crustacea</taxon>
        <taxon>Multicrustacea</taxon>
        <taxon>Hexanauplia</taxon>
        <taxon>Copepoda</taxon>
        <taxon>Siphonostomatoida</taxon>
        <taxon>Caligidae</taxon>
        <taxon>Lepeophtheirus</taxon>
    </lineage>
</organism>